<dbReference type="Proteomes" id="UP001066276">
    <property type="component" value="Chromosome 8"/>
</dbReference>
<reference evidence="2" key="1">
    <citation type="journal article" date="2022" name="bioRxiv">
        <title>Sequencing and chromosome-scale assembly of the giantPleurodeles waltlgenome.</title>
        <authorList>
            <person name="Brown T."/>
            <person name="Elewa A."/>
            <person name="Iarovenko S."/>
            <person name="Subramanian E."/>
            <person name="Araus A.J."/>
            <person name="Petzold A."/>
            <person name="Susuki M."/>
            <person name="Suzuki K.-i.T."/>
            <person name="Hayashi T."/>
            <person name="Toyoda A."/>
            <person name="Oliveira C."/>
            <person name="Osipova E."/>
            <person name="Leigh N.D."/>
            <person name="Simon A."/>
            <person name="Yun M.H."/>
        </authorList>
    </citation>
    <scope>NUCLEOTIDE SEQUENCE</scope>
    <source>
        <strain evidence="2">20211129_DDA</strain>
        <tissue evidence="2">Liver</tissue>
    </source>
</reference>
<protein>
    <submittedName>
        <fullName evidence="2">Uncharacterized protein</fullName>
    </submittedName>
</protein>
<evidence type="ECO:0000313" key="2">
    <source>
        <dbReference type="EMBL" id="KAJ1117068.1"/>
    </source>
</evidence>
<organism evidence="2 3">
    <name type="scientific">Pleurodeles waltl</name>
    <name type="common">Iberian ribbed newt</name>
    <dbReference type="NCBI Taxonomy" id="8319"/>
    <lineage>
        <taxon>Eukaryota</taxon>
        <taxon>Metazoa</taxon>
        <taxon>Chordata</taxon>
        <taxon>Craniata</taxon>
        <taxon>Vertebrata</taxon>
        <taxon>Euteleostomi</taxon>
        <taxon>Amphibia</taxon>
        <taxon>Batrachia</taxon>
        <taxon>Caudata</taxon>
        <taxon>Salamandroidea</taxon>
        <taxon>Salamandridae</taxon>
        <taxon>Pleurodelinae</taxon>
        <taxon>Pleurodeles</taxon>
    </lineage>
</organism>
<proteinExistence type="predicted"/>
<gene>
    <name evidence="2" type="ORF">NDU88_005268</name>
</gene>
<comment type="caution">
    <text evidence="2">The sequence shown here is derived from an EMBL/GenBank/DDBJ whole genome shotgun (WGS) entry which is preliminary data.</text>
</comment>
<name>A0AAV7NLW7_PLEWA</name>
<feature type="region of interest" description="Disordered" evidence="1">
    <location>
        <begin position="1"/>
        <end position="72"/>
    </location>
</feature>
<dbReference type="AlphaFoldDB" id="A0AAV7NLW7"/>
<evidence type="ECO:0000256" key="1">
    <source>
        <dbReference type="SAM" id="MobiDB-lite"/>
    </source>
</evidence>
<dbReference type="EMBL" id="JANPWB010000012">
    <property type="protein sequence ID" value="KAJ1117068.1"/>
    <property type="molecule type" value="Genomic_DNA"/>
</dbReference>
<accession>A0AAV7NLW7</accession>
<keyword evidence="3" id="KW-1185">Reference proteome</keyword>
<feature type="compositionally biased region" description="Polar residues" evidence="1">
    <location>
        <begin position="23"/>
        <end position="72"/>
    </location>
</feature>
<sequence>MVGQMDPTNGRRSDSVVRPPQPKSGTEATRWQLTGSLWTASQTPTPSTWLQRLSSKQRPSSGRWTADEQQPGSRILYSQARLAACSVSQRCSSV</sequence>
<evidence type="ECO:0000313" key="3">
    <source>
        <dbReference type="Proteomes" id="UP001066276"/>
    </source>
</evidence>